<feature type="compositionally biased region" description="Basic and acidic residues" evidence="1">
    <location>
        <begin position="398"/>
        <end position="413"/>
    </location>
</feature>
<evidence type="ECO:0000256" key="1">
    <source>
        <dbReference type="SAM" id="MobiDB-lite"/>
    </source>
</evidence>
<organism evidence="2 3">
    <name type="scientific">Seiridium cardinale</name>
    <dbReference type="NCBI Taxonomy" id="138064"/>
    <lineage>
        <taxon>Eukaryota</taxon>
        <taxon>Fungi</taxon>
        <taxon>Dikarya</taxon>
        <taxon>Ascomycota</taxon>
        <taxon>Pezizomycotina</taxon>
        <taxon>Sordariomycetes</taxon>
        <taxon>Xylariomycetidae</taxon>
        <taxon>Amphisphaeriales</taxon>
        <taxon>Sporocadaceae</taxon>
        <taxon>Seiridium</taxon>
    </lineage>
</organism>
<sequence>MTPHHDGIAQARLENVGQAVSLTPFRLFDLPREIRLAILHYTDLVMPLNQVVWKPKSGYELWPESLRQGSCGTADCGPPYDACHPQIHLACDTYSDFKTNCLKGCPHTTLGISSFGTKCWQCTHDACQFLKCRRKTYPSRLSIAVKWGTDSRNDCKEPPRQAENNDILERSEKCRCCWQPPKPLFLVNRMIQAEAQTVFFSQNSFHVNSNFNYLSYNHPDNPPYPDRCAASVFLLDKVSPYPSALSSIRSLELDLNDCGVPHGKHDRICAIPKLALSLSNLRYLSIDIGIGVPWEAIVGPGNTPNALIGDGLDIIRNFIDTEIWPLNTLGPSIQQIFVNITAVNESAPRAFAYSDCQYSVIPKNTLLPHAMRHEKYPDYLGWTREVTRPSTIGGGEKGTGKWEEDLSVEHDYDYSPQPG</sequence>
<proteinExistence type="predicted"/>
<evidence type="ECO:0000313" key="3">
    <source>
        <dbReference type="Proteomes" id="UP001465668"/>
    </source>
</evidence>
<feature type="region of interest" description="Disordered" evidence="1">
    <location>
        <begin position="390"/>
        <end position="419"/>
    </location>
</feature>
<reference evidence="2 3" key="1">
    <citation type="submission" date="2024-02" db="EMBL/GenBank/DDBJ databases">
        <title>First draft genome assembly of two strains of Seiridium cardinale.</title>
        <authorList>
            <person name="Emiliani G."/>
            <person name="Scali E."/>
        </authorList>
    </citation>
    <scope>NUCLEOTIDE SEQUENCE [LARGE SCALE GENOMIC DNA]</scope>
    <source>
        <strain evidence="2 3">BM-138-000479</strain>
    </source>
</reference>
<comment type="caution">
    <text evidence="2">The sequence shown here is derived from an EMBL/GenBank/DDBJ whole genome shotgun (WGS) entry which is preliminary data.</text>
</comment>
<name>A0ABR2XQK7_9PEZI</name>
<gene>
    <name evidence="2" type="ORF">SCAR479_07303</name>
</gene>
<protein>
    <submittedName>
        <fullName evidence="2">Uncharacterized protein</fullName>
    </submittedName>
</protein>
<keyword evidence="3" id="KW-1185">Reference proteome</keyword>
<dbReference type="Proteomes" id="UP001465668">
    <property type="component" value="Unassembled WGS sequence"/>
</dbReference>
<accession>A0ABR2XQK7</accession>
<evidence type="ECO:0000313" key="2">
    <source>
        <dbReference type="EMBL" id="KAK9776083.1"/>
    </source>
</evidence>
<dbReference type="EMBL" id="JARVKM010000030">
    <property type="protein sequence ID" value="KAK9776083.1"/>
    <property type="molecule type" value="Genomic_DNA"/>
</dbReference>